<keyword evidence="2" id="KW-0472">Membrane</keyword>
<dbReference type="Proteomes" id="UP000601435">
    <property type="component" value="Unassembled WGS sequence"/>
</dbReference>
<organism evidence="3 4">
    <name type="scientific">Symbiodinium necroappetens</name>
    <dbReference type="NCBI Taxonomy" id="1628268"/>
    <lineage>
        <taxon>Eukaryota</taxon>
        <taxon>Sar</taxon>
        <taxon>Alveolata</taxon>
        <taxon>Dinophyceae</taxon>
        <taxon>Suessiales</taxon>
        <taxon>Symbiodiniaceae</taxon>
        <taxon>Symbiodinium</taxon>
    </lineage>
</organism>
<keyword evidence="2" id="KW-0812">Transmembrane</keyword>
<feature type="region of interest" description="Disordered" evidence="1">
    <location>
        <begin position="1"/>
        <end position="158"/>
    </location>
</feature>
<accession>A0A812SV84</accession>
<name>A0A812SV84_9DINO</name>
<evidence type="ECO:0000313" key="4">
    <source>
        <dbReference type="Proteomes" id="UP000601435"/>
    </source>
</evidence>
<proteinExistence type="predicted"/>
<feature type="region of interest" description="Disordered" evidence="1">
    <location>
        <begin position="1334"/>
        <end position="1354"/>
    </location>
</feature>
<dbReference type="OrthoDB" id="427891at2759"/>
<feature type="compositionally biased region" description="Basic residues" evidence="1">
    <location>
        <begin position="46"/>
        <end position="60"/>
    </location>
</feature>
<evidence type="ECO:0000313" key="3">
    <source>
        <dbReference type="EMBL" id="CAE7498283.1"/>
    </source>
</evidence>
<evidence type="ECO:0000256" key="1">
    <source>
        <dbReference type="SAM" id="MobiDB-lite"/>
    </source>
</evidence>
<gene>
    <name evidence="3" type="ORF">SNEC2469_LOCUS14183</name>
</gene>
<keyword evidence="4" id="KW-1185">Reference proteome</keyword>
<protein>
    <submittedName>
        <fullName evidence="3">Uncharacterized protein</fullName>
    </submittedName>
</protein>
<feature type="transmembrane region" description="Helical" evidence="2">
    <location>
        <begin position="1255"/>
        <end position="1280"/>
    </location>
</feature>
<comment type="caution">
    <text evidence="3">The sequence shown here is derived from an EMBL/GenBank/DDBJ whole genome shotgun (WGS) entry which is preliminary data.</text>
</comment>
<feature type="compositionally biased region" description="Low complexity" evidence="1">
    <location>
        <begin position="80"/>
        <end position="112"/>
    </location>
</feature>
<dbReference type="EMBL" id="CAJNJA010022698">
    <property type="protein sequence ID" value="CAE7498283.1"/>
    <property type="molecule type" value="Genomic_DNA"/>
</dbReference>
<reference evidence="3" key="1">
    <citation type="submission" date="2021-02" db="EMBL/GenBank/DDBJ databases">
        <authorList>
            <person name="Dougan E. K."/>
            <person name="Rhodes N."/>
            <person name="Thang M."/>
            <person name="Chan C."/>
        </authorList>
    </citation>
    <scope>NUCLEOTIDE SEQUENCE</scope>
</reference>
<sequence length="1385" mass="151609">MEAGEQRQPFKQRGRATCSQGQPKAQEPSRDGSRRPGCSFSEGPGRRRRRGRDGRRRRRLGACFASPPRCSGIFAGSRYQGGQAQEGQQGASGPEGSTCPEPGQRPEQQRPGSPDDDDDAARQGQEGSQRRRERASGSSELLGGGSSEDSEGDDDLRGKGMRAVSTLHRLHAQVEKRPRRICEIFEKEVIEELGVPAGASWTLKDYVKRQPWGKFKGIYRCAIMDVAAYEMIRQGKSDQAAAQLVQNLKAKIQSVLAQGDWQAAWLLTGLPDPLVKKEFGGSKEEMSIVAEYMSSLAKLKKRVKEVQNHGPHEEDEEVTLVEVVSDRGQACDWWGRAFVNTFVAWSNFLVLGCPRPGRSTLELRVVYRADVQDFALKLLGEVSQFASFELVAGLLECQGKRSVLEDMLKLNFASYGGAEVGVPSGALSVSASRVAIPDAAGRVDPLEWLPPDQAAVVGDLEAIRLPEHLWEDVVVACHRVPEAEESALAEKLLETGMAELVKEADLPHTSEGKLLVGGLFCVGKNECEDRLIFDRRPENSTMPRLAWEELLSGACFTRMLLEPNQYLRGSGDDLRNFYYMLRLPQGWVRFNSVGRRVCSKVVQKYGGDPRVAYRLCFRVLGMGDRNGCSIAQATHEAILRKFGILRPENRLVYGKFVPEDDLWEGVYLDDLLVTLRVTLNTEIPLDGSFQPPAWKATDRDIEHTKIAEDAYEEAGLQRATHKAFRGTTKFKAWGAEIDGVRGTVGAPLEMRRQVWSLIAKTVQSGTASKEILQKLLGFIAFIFQYRREMFSLIYHLYMFVEKLKPGRKVWLPAFVLDELRSVALHLPLAQWCMRKRLHESLLATDATPTSGGAVRATVSPSLLRELWRRSELRGSPVRLDRDNMNIAGEAPIESSRFAAAISESLPWEVVGCFTFRKTSHINLQEARALRREIVKFTGDFNNAGSVQVALNDSLVVVGSVSKGRIGCDDSGWPLLGCSLLAWRLGQVNAFRDEEVLSTAIDKLIAEGEVIRDLTGSLKVISVMDRGGHFVVVHPQCSKAWQLRVNAAAAEATGAATRAFSPGGSSVAYRTDHRCYIVVSNPRAPDFVGFFEGEGAAAWKAIERQLPGMGRGLARASHADASADDVNAAVAPADQLLQAVQQAATDLGSAPVDSGLTAAEVLADPHRREVATRWRAGSSLRKFTSVLARMSQALQACSGVAAPQVERGPGAGRPRPLLLGPTQASAPTATTFEWLSGGFSVGQLRRYVPQLRLRTVAVALVVLLFPRLCALLLALVVRLLLRAAASLVSSLFQEVWVQVMGTVAEVEHNLVEWLQAQMGIFPSFGPSPPPLLLQSVAQPPPAQSPAASTGGNPHPTRPLAADVVTWLLLLLNLRRPLGGGGGRPEG</sequence>
<evidence type="ECO:0000256" key="2">
    <source>
        <dbReference type="SAM" id="Phobius"/>
    </source>
</evidence>
<keyword evidence="2" id="KW-1133">Transmembrane helix</keyword>